<name>A0A5C3M4S9_9AGAR</name>
<gene>
    <name evidence="2" type="ORF">BDQ12DRAFT_515641</name>
</gene>
<dbReference type="PANTHER" id="PTHR19879:SF9">
    <property type="entry name" value="TRANSCRIPTION INITIATION FACTOR TFIID SUBUNIT 5"/>
    <property type="match status" value="1"/>
</dbReference>
<dbReference type="AlphaFoldDB" id="A0A5C3M4S9"/>
<dbReference type="EMBL" id="ML213598">
    <property type="protein sequence ID" value="TFK39877.1"/>
    <property type="molecule type" value="Genomic_DNA"/>
</dbReference>
<evidence type="ECO:0000313" key="3">
    <source>
        <dbReference type="Proteomes" id="UP000308652"/>
    </source>
</evidence>
<dbReference type="SUPFAM" id="SSF50978">
    <property type="entry name" value="WD40 repeat-like"/>
    <property type="match status" value="1"/>
</dbReference>
<feature type="repeat" description="WD" evidence="1">
    <location>
        <begin position="212"/>
        <end position="237"/>
    </location>
</feature>
<organism evidence="2 3">
    <name type="scientific">Crucibulum laeve</name>
    <dbReference type="NCBI Taxonomy" id="68775"/>
    <lineage>
        <taxon>Eukaryota</taxon>
        <taxon>Fungi</taxon>
        <taxon>Dikarya</taxon>
        <taxon>Basidiomycota</taxon>
        <taxon>Agaricomycotina</taxon>
        <taxon>Agaricomycetes</taxon>
        <taxon>Agaricomycetidae</taxon>
        <taxon>Agaricales</taxon>
        <taxon>Agaricineae</taxon>
        <taxon>Nidulariaceae</taxon>
        <taxon>Crucibulum</taxon>
    </lineage>
</organism>
<dbReference type="OrthoDB" id="10248252at2759"/>
<dbReference type="PANTHER" id="PTHR19879">
    <property type="entry name" value="TRANSCRIPTION INITIATION FACTOR TFIID"/>
    <property type="match status" value="1"/>
</dbReference>
<dbReference type="Gene3D" id="2.130.10.10">
    <property type="entry name" value="YVTN repeat-like/Quinoprotein amine dehydrogenase"/>
    <property type="match status" value="1"/>
</dbReference>
<dbReference type="InterPro" id="IPR036322">
    <property type="entry name" value="WD40_repeat_dom_sf"/>
</dbReference>
<dbReference type="PROSITE" id="PS50082">
    <property type="entry name" value="WD_REPEATS_2"/>
    <property type="match status" value="1"/>
</dbReference>
<keyword evidence="3" id="KW-1185">Reference proteome</keyword>
<proteinExistence type="predicted"/>
<evidence type="ECO:0000313" key="2">
    <source>
        <dbReference type="EMBL" id="TFK39877.1"/>
    </source>
</evidence>
<sequence>MDCNAQVFRKCPKYEVVDSDLDLDSDNDYATLYEGYDIMHEDNWKPLPWRDAKHETMLKDNSFPSLGPETLPRSAQRYADISARTRPQLPGRGLFIWDKIRMAENFKPAIARRRPLDVLRENTRRPLEKELQLHELRLTASYKESPGSINKVEQKDGKVLSCSAAMGGHADLPDEIVDQYNHRGSLTLWQEGLQILSGHSAERGDMTKHYTVNDVQFDNCSTTFVSSGTDKKVRIWQQDHTGMYKEISQFLYKHVPHAMAFKPGCSILAVATRQVSLYQNINRVIPRPSALPMIPAGEAHVTGSIAWGTECSSNFLFASSEPEDNTVFTGYHRAFDAATAKEAIEFDASEAGDSIAISTAGGLMALTTRGPESRHILRLYDIRNVEASYVKMEQLESFPADVEGEVNSAIFSPDDVYLALGRNDNRIHVYDLRMLSRGALYDFEHFGPPRTPPGMCPYGVVKAEWVESNSRRLGLITGGNDACIRLWDPLHAPESLDNGVVLAEVQFDIGHFSLGDRFKGEHQLVVGDSAVFDCKENVQ</sequence>
<keyword evidence="1" id="KW-0853">WD repeat</keyword>
<protein>
    <submittedName>
        <fullName evidence="2">WD40-repeat-containing domain protein</fullName>
    </submittedName>
</protein>
<dbReference type="STRING" id="68775.A0A5C3M4S9"/>
<reference evidence="2 3" key="1">
    <citation type="journal article" date="2019" name="Nat. Ecol. Evol.">
        <title>Megaphylogeny resolves global patterns of mushroom evolution.</title>
        <authorList>
            <person name="Varga T."/>
            <person name="Krizsan K."/>
            <person name="Foldi C."/>
            <person name="Dima B."/>
            <person name="Sanchez-Garcia M."/>
            <person name="Sanchez-Ramirez S."/>
            <person name="Szollosi G.J."/>
            <person name="Szarkandi J.G."/>
            <person name="Papp V."/>
            <person name="Albert L."/>
            <person name="Andreopoulos W."/>
            <person name="Angelini C."/>
            <person name="Antonin V."/>
            <person name="Barry K.W."/>
            <person name="Bougher N.L."/>
            <person name="Buchanan P."/>
            <person name="Buyck B."/>
            <person name="Bense V."/>
            <person name="Catcheside P."/>
            <person name="Chovatia M."/>
            <person name="Cooper J."/>
            <person name="Damon W."/>
            <person name="Desjardin D."/>
            <person name="Finy P."/>
            <person name="Geml J."/>
            <person name="Haridas S."/>
            <person name="Hughes K."/>
            <person name="Justo A."/>
            <person name="Karasinski D."/>
            <person name="Kautmanova I."/>
            <person name="Kiss B."/>
            <person name="Kocsube S."/>
            <person name="Kotiranta H."/>
            <person name="LaButti K.M."/>
            <person name="Lechner B.E."/>
            <person name="Liimatainen K."/>
            <person name="Lipzen A."/>
            <person name="Lukacs Z."/>
            <person name="Mihaltcheva S."/>
            <person name="Morgado L.N."/>
            <person name="Niskanen T."/>
            <person name="Noordeloos M.E."/>
            <person name="Ohm R.A."/>
            <person name="Ortiz-Santana B."/>
            <person name="Ovrebo C."/>
            <person name="Racz N."/>
            <person name="Riley R."/>
            <person name="Savchenko A."/>
            <person name="Shiryaev A."/>
            <person name="Soop K."/>
            <person name="Spirin V."/>
            <person name="Szebenyi C."/>
            <person name="Tomsovsky M."/>
            <person name="Tulloss R.E."/>
            <person name="Uehling J."/>
            <person name="Grigoriev I.V."/>
            <person name="Vagvolgyi C."/>
            <person name="Papp T."/>
            <person name="Martin F.M."/>
            <person name="Miettinen O."/>
            <person name="Hibbett D.S."/>
            <person name="Nagy L.G."/>
        </authorList>
    </citation>
    <scope>NUCLEOTIDE SEQUENCE [LARGE SCALE GENOMIC DNA]</scope>
    <source>
        <strain evidence="2 3">CBS 166.37</strain>
    </source>
</reference>
<dbReference type="Proteomes" id="UP000308652">
    <property type="component" value="Unassembled WGS sequence"/>
</dbReference>
<dbReference type="Pfam" id="PF00400">
    <property type="entry name" value="WD40"/>
    <property type="match status" value="2"/>
</dbReference>
<dbReference type="InterPro" id="IPR015943">
    <property type="entry name" value="WD40/YVTN_repeat-like_dom_sf"/>
</dbReference>
<dbReference type="SMART" id="SM00320">
    <property type="entry name" value="WD40"/>
    <property type="match status" value="3"/>
</dbReference>
<accession>A0A5C3M4S9</accession>
<dbReference type="InterPro" id="IPR001680">
    <property type="entry name" value="WD40_rpt"/>
</dbReference>
<evidence type="ECO:0000256" key="1">
    <source>
        <dbReference type="PROSITE-ProRule" id="PRU00221"/>
    </source>
</evidence>